<keyword evidence="2" id="KW-1185">Reference proteome</keyword>
<dbReference type="Gene3D" id="2.60.120.10">
    <property type="entry name" value="Jelly Rolls"/>
    <property type="match status" value="1"/>
</dbReference>
<reference evidence="1 2" key="1">
    <citation type="submission" date="2020-05" db="EMBL/GenBank/DDBJ databases">
        <title>Azospirillum oleiclasticum sp. nov, a nitrogen-fixing and heavy crude oil-emulsifying bacterium isolated from the crude oil of Yumen Oilfield.</title>
        <authorList>
            <person name="Wu D."/>
            <person name="Cai M."/>
            <person name="Zhang X."/>
        </authorList>
    </citation>
    <scope>NUCLEOTIDE SEQUENCE [LARGE SCALE GENOMIC DNA]</scope>
    <source>
        <strain evidence="1 2">ROY-1-1-2</strain>
    </source>
</reference>
<name>A0ABX2T254_9PROT</name>
<dbReference type="InterPro" id="IPR014710">
    <property type="entry name" value="RmlC-like_jellyroll"/>
</dbReference>
<dbReference type="PANTHER" id="PTHR37943">
    <property type="entry name" value="PROTEIN VES"/>
    <property type="match status" value="1"/>
</dbReference>
<gene>
    <name evidence="1" type="ORF">HND93_01590</name>
</gene>
<organism evidence="1 2">
    <name type="scientific">Azospirillum oleiclasticum</name>
    <dbReference type="NCBI Taxonomy" id="2735135"/>
    <lineage>
        <taxon>Bacteria</taxon>
        <taxon>Pseudomonadati</taxon>
        <taxon>Pseudomonadota</taxon>
        <taxon>Alphaproteobacteria</taxon>
        <taxon>Rhodospirillales</taxon>
        <taxon>Azospirillaceae</taxon>
        <taxon>Azospirillum</taxon>
    </lineage>
</organism>
<dbReference type="PANTHER" id="PTHR37943:SF1">
    <property type="entry name" value="PROTEIN VES"/>
    <property type="match status" value="1"/>
</dbReference>
<dbReference type="InterPro" id="IPR010282">
    <property type="entry name" value="Uncharacterised_HutD/Ves"/>
</dbReference>
<evidence type="ECO:0000313" key="2">
    <source>
        <dbReference type="Proteomes" id="UP000584642"/>
    </source>
</evidence>
<dbReference type="Pfam" id="PF05962">
    <property type="entry name" value="HutD"/>
    <property type="match status" value="1"/>
</dbReference>
<proteinExistence type="predicted"/>
<protein>
    <submittedName>
        <fullName evidence="1">HutD family protein</fullName>
    </submittedName>
</protein>
<dbReference type="EMBL" id="JABFDB010000001">
    <property type="protein sequence ID" value="NYZ18389.1"/>
    <property type="molecule type" value="Genomic_DNA"/>
</dbReference>
<sequence>MTAPRLLGPADHRRVPWRNGRGMTTEIAQAEDGNGGFLWRFSLAAVTEDGPFSAFPGIDRVIAVAEGEGMELTIDGAAPVAVPRAGPGLAFSGDATVGCTLSAGPVKAANLMVERGAGAGGLFALLPDGAWDGGGDAVIVHALAGTLAVRMADGTGFDVLAGGTALLGNGSVRVFAGVRDRGLCAAVRLIPSR</sequence>
<comment type="caution">
    <text evidence="1">The sequence shown here is derived from an EMBL/GenBank/DDBJ whole genome shotgun (WGS) entry which is preliminary data.</text>
</comment>
<dbReference type="SUPFAM" id="SSF51182">
    <property type="entry name" value="RmlC-like cupins"/>
    <property type="match status" value="1"/>
</dbReference>
<dbReference type="RefSeq" id="WP_180280138.1">
    <property type="nucleotide sequence ID" value="NZ_JABFDB010000001.1"/>
</dbReference>
<evidence type="ECO:0000313" key="1">
    <source>
        <dbReference type="EMBL" id="NYZ18389.1"/>
    </source>
</evidence>
<dbReference type="Proteomes" id="UP000584642">
    <property type="component" value="Unassembled WGS sequence"/>
</dbReference>
<dbReference type="CDD" id="cd20293">
    <property type="entry name" value="cupin_HutD_N"/>
    <property type="match status" value="1"/>
</dbReference>
<accession>A0ABX2T254</accession>
<dbReference type="InterPro" id="IPR011051">
    <property type="entry name" value="RmlC_Cupin_sf"/>
</dbReference>